<accession>A0A0J6FA49</accession>
<organism evidence="3 4">
    <name type="scientific">Coccidioides posadasii RMSCC 3488</name>
    <dbReference type="NCBI Taxonomy" id="454284"/>
    <lineage>
        <taxon>Eukaryota</taxon>
        <taxon>Fungi</taxon>
        <taxon>Dikarya</taxon>
        <taxon>Ascomycota</taxon>
        <taxon>Pezizomycotina</taxon>
        <taxon>Eurotiomycetes</taxon>
        <taxon>Eurotiomycetidae</taxon>
        <taxon>Onygenales</taxon>
        <taxon>Onygenaceae</taxon>
        <taxon>Coccidioides</taxon>
    </lineage>
</organism>
<dbReference type="PANTHER" id="PTHR31996:SF2">
    <property type="entry name" value="COILED-COIL DOMAIN-CONTAINING PROTEIN 115"/>
    <property type="match status" value="1"/>
</dbReference>
<protein>
    <recommendedName>
        <fullName evidence="1">Vacuolar ATPase assembly protein VMA22</fullName>
    </recommendedName>
</protein>
<dbReference type="Pfam" id="PF21730">
    <property type="entry name" value="Vma22_CCDC115"/>
    <property type="match status" value="1"/>
</dbReference>
<reference evidence="4" key="3">
    <citation type="journal article" date="2010" name="Genome Res.">
        <title>Population genomic sequencing of Coccidioides fungi reveals recent hybridization and transposon control.</title>
        <authorList>
            <person name="Neafsey D.E."/>
            <person name="Barker B.M."/>
            <person name="Sharpton T.J."/>
            <person name="Stajich J.E."/>
            <person name="Park D.J."/>
            <person name="Whiston E."/>
            <person name="Hung C.-Y."/>
            <person name="McMahan C."/>
            <person name="White J."/>
            <person name="Sykes S."/>
            <person name="Heiman D."/>
            <person name="Young S."/>
            <person name="Zeng Q."/>
            <person name="Abouelleil A."/>
            <person name="Aftuck L."/>
            <person name="Bessette D."/>
            <person name="Brown A."/>
            <person name="FitzGerald M."/>
            <person name="Lui A."/>
            <person name="Macdonald J.P."/>
            <person name="Priest M."/>
            <person name="Orbach M.J."/>
            <person name="Galgiani J.N."/>
            <person name="Kirkland T.N."/>
            <person name="Cole G.T."/>
            <person name="Birren B.W."/>
            <person name="Henn M.R."/>
            <person name="Taylor J.W."/>
            <person name="Rounsley S.D."/>
        </authorList>
    </citation>
    <scope>NUCLEOTIDE SEQUENCE [LARGE SCALE GENOMIC DNA]</scope>
    <source>
        <strain evidence="4">RMSCC 3488</strain>
    </source>
</reference>
<dbReference type="VEuPathDB" id="FungiDB:CPAG_02449"/>
<dbReference type="InterPro" id="IPR040357">
    <property type="entry name" value="Vma22/CCDC115"/>
</dbReference>
<dbReference type="GO" id="GO:0051082">
    <property type="term" value="F:unfolded protein binding"/>
    <property type="evidence" value="ECO:0007669"/>
    <property type="project" value="TreeGrafter"/>
</dbReference>
<evidence type="ECO:0000313" key="4">
    <source>
        <dbReference type="Proteomes" id="UP000054567"/>
    </source>
</evidence>
<dbReference type="OrthoDB" id="408631at2759"/>
<dbReference type="Proteomes" id="UP000054567">
    <property type="component" value="Unassembled WGS sequence"/>
</dbReference>
<reference evidence="3 4" key="1">
    <citation type="submission" date="2007-06" db="EMBL/GenBank/DDBJ databases">
        <title>The Genome Sequence of Coccidioides posadasii RMSCC_3488.</title>
        <authorList>
            <consortium name="Coccidioides Genome Resources Consortium"/>
            <consortium name="The Broad Institute Genome Sequencing Platform"/>
            <person name="Henn M.R."/>
            <person name="Sykes S."/>
            <person name="Young S."/>
            <person name="Jaffe D."/>
            <person name="Berlin A."/>
            <person name="Alvarez P."/>
            <person name="Butler J."/>
            <person name="Gnerre S."/>
            <person name="Grabherr M."/>
            <person name="Mauceli E."/>
            <person name="Brockman W."/>
            <person name="Kodira C."/>
            <person name="Alvarado L."/>
            <person name="Zeng Q."/>
            <person name="Crawford M."/>
            <person name="Antoine C."/>
            <person name="Devon K."/>
            <person name="Galgiani J."/>
            <person name="Orsborn K."/>
            <person name="Lewis M.L."/>
            <person name="Nusbaum C."/>
            <person name="Galagan J."/>
            <person name="Birren B."/>
        </authorList>
    </citation>
    <scope>NUCLEOTIDE SEQUENCE [LARGE SCALE GENOMIC DNA]</scope>
    <source>
        <strain evidence="3 4">RMSCC 3488</strain>
    </source>
</reference>
<gene>
    <name evidence="3" type="ORF">CPAG_02449</name>
</gene>
<sequence length="225" mass="25103">MSEALPTPPTSPTVSAAAEIPDPLQAIDDLLERYLYLLDEHQRLQREIGNCLSAGFFSITRANHTCPPGRRYGEDYYDERMKAITRVIVTHSKFVSSDEKLSEDTTLHCVPNYFEITHEKPGDQSSKDTTGTKDSALTLKDRAREGQGSEQKEQLRSSNKPISSNPLHWFGVLVPSALRGAQASFTSVVDDQIPAIANVIMEMRKVEQSVNDLRKTLSVDEEPNI</sequence>
<feature type="region of interest" description="Disordered" evidence="2">
    <location>
        <begin position="118"/>
        <end position="162"/>
    </location>
</feature>
<evidence type="ECO:0000256" key="1">
    <source>
        <dbReference type="ARBA" id="ARBA00093634"/>
    </source>
</evidence>
<dbReference type="GO" id="GO:0070072">
    <property type="term" value="P:vacuolar proton-transporting V-type ATPase complex assembly"/>
    <property type="evidence" value="ECO:0007669"/>
    <property type="project" value="InterPro"/>
</dbReference>
<evidence type="ECO:0000313" key="3">
    <source>
        <dbReference type="EMBL" id="KMM66110.1"/>
    </source>
</evidence>
<evidence type="ECO:0000256" key="2">
    <source>
        <dbReference type="SAM" id="MobiDB-lite"/>
    </source>
</evidence>
<dbReference type="EMBL" id="DS268109">
    <property type="protein sequence ID" value="KMM66110.1"/>
    <property type="molecule type" value="Genomic_DNA"/>
</dbReference>
<proteinExistence type="predicted"/>
<dbReference type="AlphaFoldDB" id="A0A0J6FA49"/>
<dbReference type="PANTHER" id="PTHR31996">
    <property type="entry name" value="COILED-COIL DOMAIN-CONTAINING PROTEIN 115"/>
    <property type="match status" value="1"/>
</dbReference>
<reference evidence="4" key="2">
    <citation type="journal article" date="2009" name="Genome Res.">
        <title>Comparative genomic analyses of the human fungal pathogens Coccidioides and their relatives.</title>
        <authorList>
            <person name="Sharpton T.J."/>
            <person name="Stajich J.E."/>
            <person name="Rounsley S.D."/>
            <person name="Gardner M.J."/>
            <person name="Wortman J.R."/>
            <person name="Jordar V.S."/>
            <person name="Maiti R."/>
            <person name="Kodira C.D."/>
            <person name="Neafsey D.E."/>
            <person name="Zeng Q."/>
            <person name="Hung C.-Y."/>
            <person name="McMahan C."/>
            <person name="Muszewska A."/>
            <person name="Grynberg M."/>
            <person name="Mandel M.A."/>
            <person name="Kellner E.M."/>
            <person name="Barker B.M."/>
            <person name="Galgiani J.N."/>
            <person name="Orbach M.J."/>
            <person name="Kirkland T.N."/>
            <person name="Cole G.T."/>
            <person name="Henn M.R."/>
            <person name="Birren B.W."/>
            <person name="Taylor J.W."/>
        </authorList>
    </citation>
    <scope>NUCLEOTIDE SEQUENCE [LARGE SCALE GENOMIC DNA]</scope>
    <source>
        <strain evidence="4">RMSCC 3488</strain>
    </source>
</reference>
<feature type="compositionally biased region" description="Basic and acidic residues" evidence="2">
    <location>
        <begin position="139"/>
        <end position="155"/>
    </location>
</feature>
<dbReference type="GO" id="GO:1990871">
    <property type="term" value="C:Vma12-Vma22 assembly complex"/>
    <property type="evidence" value="ECO:0007669"/>
    <property type="project" value="TreeGrafter"/>
</dbReference>
<name>A0A0J6FA49_COCPO</name>